<feature type="repeat" description="WD" evidence="11">
    <location>
        <begin position="209"/>
        <end position="251"/>
    </location>
</feature>
<dbReference type="Proteomes" id="UP000694416">
    <property type="component" value="Unplaced"/>
</dbReference>
<dbReference type="GO" id="GO:0030126">
    <property type="term" value="C:COPI vesicle coat"/>
    <property type="evidence" value="ECO:0007669"/>
    <property type="project" value="InterPro"/>
</dbReference>
<feature type="region of interest" description="Disordered" evidence="12">
    <location>
        <begin position="991"/>
        <end position="1015"/>
    </location>
</feature>
<keyword evidence="5 11" id="KW-0853">WD repeat</keyword>
<evidence type="ECO:0000259" key="13">
    <source>
        <dbReference type="Pfam" id="PF06957"/>
    </source>
</evidence>
<dbReference type="PROSITE" id="PS50294">
    <property type="entry name" value="WD_REPEATS_REGION"/>
    <property type="match status" value="3"/>
</dbReference>
<feature type="compositionally biased region" description="Basic and acidic residues" evidence="12">
    <location>
        <begin position="991"/>
        <end position="1009"/>
    </location>
</feature>
<feature type="domain" description="Coatomer alpha subunit C-terminal" evidence="13">
    <location>
        <begin position="995"/>
        <end position="1352"/>
    </location>
</feature>
<dbReference type="GO" id="GO:0006888">
    <property type="term" value="P:endoplasmic reticulum to Golgi vesicle-mediated transport"/>
    <property type="evidence" value="ECO:0007669"/>
    <property type="project" value="TreeGrafter"/>
</dbReference>
<dbReference type="InterPro" id="IPR001680">
    <property type="entry name" value="WD40_rpt"/>
</dbReference>
<dbReference type="SUPFAM" id="SSF50978">
    <property type="entry name" value="WD40 repeat-like"/>
    <property type="match status" value="1"/>
</dbReference>
<keyword evidence="4" id="KW-0963">Cytoplasm</keyword>
<dbReference type="PROSITE" id="PS00678">
    <property type="entry name" value="WD_REPEATS_1"/>
    <property type="match status" value="1"/>
</dbReference>
<dbReference type="PANTHER" id="PTHR19876">
    <property type="entry name" value="COATOMER"/>
    <property type="match status" value="1"/>
</dbReference>
<evidence type="ECO:0000256" key="6">
    <source>
        <dbReference type="ARBA" id="ARBA00022737"/>
    </source>
</evidence>
<evidence type="ECO:0000256" key="4">
    <source>
        <dbReference type="ARBA" id="ARBA00022490"/>
    </source>
</evidence>
<dbReference type="FunFam" id="1.25.40.470:FF:000002">
    <property type="entry name" value="Coatomer subunit alpha"/>
    <property type="match status" value="1"/>
</dbReference>
<dbReference type="Pfam" id="PF23953">
    <property type="entry name" value="TPR_COPA_B"/>
    <property type="match status" value="1"/>
</dbReference>
<keyword evidence="7" id="KW-0931">ER-Golgi transport</keyword>
<dbReference type="Gene3D" id="1.25.40.470">
    <property type="match status" value="1"/>
</dbReference>
<name>A0A8C9GF71_9PRIM</name>
<keyword evidence="16" id="KW-1185">Reference proteome</keyword>
<evidence type="ECO:0000313" key="16">
    <source>
        <dbReference type="Proteomes" id="UP000694416"/>
    </source>
</evidence>
<evidence type="ECO:0000256" key="7">
    <source>
        <dbReference type="ARBA" id="ARBA00022892"/>
    </source>
</evidence>
<dbReference type="GO" id="GO:0006886">
    <property type="term" value="P:intracellular protein transport"/>
    <property type="evidence" value="ECO:0007669"/>
    <property type="project" value="InterPro"/>
</dbReference>
<accession>A0A8C9GF71</accession>
<evidence type="ECO:0000259" key="14">
    <source>
        <dbReference type="Pfam" id="PF23953"/>
    </source>
</evidence>
<dbReference type="Ensembl" id="ENSPTET00000005065.1">
    <property type="protein sequence ID" value="ENSPTEP00000003232.1"/>
    <property type="gene ID" value="ENSPTEG00000003836.1"/>
</dbReference>
<evidence type="ECO:0000256" key="2">
    <source>
        <dbReference type="ARBA" id="ARBA00004347"/>
    </source>
</evidence>
<feature type="repeat" description="WD" evidence="11">
    <location>
        <begin position="1"/>
        <end position="27"/>
    </location>
</feature>
<sequence>MSSEFHPNLDYVISSSLDKTIRVWDIKLLREKNVISKNDDVFNEINNKSYGLSDSGYMDDEMDHGCTTTGTSSTVKHGKHTSNTNKNYNNNINVNNNDFLNSKNTDGINLYSFAANIQQNLYNNTNMNNNNCNNILSHNMNNINLSSSNNNNMFGASDAVCKFILEGHEKGVNCCTFHHTLPIIASGSDDKLVKLWRYNDNKAWELDTLRGHFNNVSSLLFHQTNNDLLLSNSEDRTIRIWDITKRTCIHTFRREHDRFWVLTQKPNSNLIASGHDSGMVIFKFDKEKCPHDKYENMLFYCKDKRIYYYNILTDTNISICNIRKNGNAMVSGYHKLIFNFFCTTYIMIIFIYKEEDNFFFDLIMCDCSSGQEKETLGSSSLASTALSYLKPWVRADNIKGKSNSSNIPNSVLSPNYTKTLMASTQNRNNEINVDSVKYLVKNKHCYSACFLSRNKYIFIDKKNNNYVLNIHNLPEDNLYKKIEFNFVIENVYALTNTKVLIFSKNKIYLYDINMKKILSEMHHTDIIIGIETYKNHIAFVFKYNVVITTIDLVHLCTVHEYVRVKSGVWDKNNPMAFIYNTSSHLKYILINGEKGTIKYIEQPIYLFNKINSRIYYIDRQQLIKSEILNDSEYMFKISLINNNEELAYQYLDMQHGSSICDSSNNSIIPSSNNNINNINGPKQQQVLKKKKLYLSYNLIGYIKKKGFANIAVQMVNNNHTLFNLSIQLGHLNNALKAAKKINKKHIWSILSAHALTLGNYEITEYCLHKNKEYDKLSFLYFFSGNINKLKKMLQLAIIRKDLMSIFLNSLYLGNIENRINVFIQQHQLNLALLCSYLYNIPINTSEQQSDLDISELINKLNNSCSFYLSPPIPIVKIDEKMEGDTSSNNQQTQNKSTLWNNSYNWPVINQEFKNNYRINKKYQPLNNNTFNMEQAETNELNTNELNTNELKTNELKTKYNKKNYNKISINSNNSNVNIENINDSREHLKGHKIYDDNDNDEIKSHDRSSSIEGNDIWNDQLNDEDIINVEISTENNKNDYNKKNTKIEKGQNVIHKSLKKNGKIIDYIRTGNINTALKLISKKYGIIDMKPIKTIIKNIYISTYAYISPIQNYQSLKILINKNEQTLNDNIYITNHFLYNQIKKAHKFVTLGKFNQALVTFRNILYSLIFINQNDEENKLNEYLKICTTYILVMRLEEERSRTSSMDPQRSLELMAHFTCCPLQNSHLYLVLRRGMGLAWKAQNYVTAGSFAKRLINGNYEHIKGSEEEIAKAKKILLMCEQKSTEQYNIDYDPNDCENIKICCVSLTKIKPTDEVVTCPFCFSIAKKEHNMKKCPNCVVAQLGIKVIGFDFLNKNF</sequence>
<dbReference type="SMART" id="SM00320">
    <property type="entry name" value="WD40"/>
    <property type="match status" value="3"/>
</dbReference>
<keyword evidence="8" id="KW-0653">Protein transport</keyword>
<evidence type="ECO:0000256" key="3">
    <source>
        <dbReference type="ARBA" id="ARBA00022448"/>
    </source>
</evidence>
<evidence type="ECO:0000256" key="1">
    <source>
        <dbReference type="ARBA" id="ARBA00004255"/>
    </source>
</evidence>
<feature type="domain" description="COPA/B TPR" evidence="14">
    <location>
        <begin position="700"/>
        <end position="838"/>
    </location>
</feature>
<dbReference type="PRINTS" id="PR00320">
    <property type="entry name" value="GPROTEINBRPT"/>
</dbReference>
<dbReference type="InterPro" id="IPR050844">
    <property type="entry name" value="Coatomer_complex_subunit"/>
</dbReference>
<dbReference type="InterPro" id="IPR056176">
    <property type="entry name" value="TPR_COPA_B"/>
</dbReference>
<evidence type="ECO:0000313" key="15">
    <source>
        <dbReference type="Ensembl" id="ENSPTEP00000003232.1"/>
    </source>
</evidence>
<dbReference type="GO" id="GO:0000139">
    <property type="term" value="C:Golgi membrane"/>
    <property type="evidence" value="ECO:0007669"/>
    <property type="project" value="UniProtKB-SubCell"/>
</dbReference>
<dbReference type="InterPro" id="IPR020472">
    <property type="entry name" value="WD40_PAC1"/>
</dbReference>
<feature type="region of interest" description="Disordered" evidence="12">
    <location>
        <begin position="67"/>
        <end position="89"/>
    </location>
</feature>
<dbReference type="InterPro" id="IPR015943">
    <property type="entry name" value="WD40/YVTN_repeat-like_dom_sf"/>
</dbReference>
<evidence type="ECO:0000256" key="5">
    <source>
        <dbReference type="ARBA" id="ARBA00022574"/>
    </source>
</evidence>
<dbReference type="InterPro" id="IPR036322">
    <property type="entry name" value="WD40_repeat_dom_sf"/>
</dbReference>
<reference evidence="15" key="1">
    <citation type="submission" date="2025-08" db="UniProtKB">
        <authorList>
            <consortium name="Ensembl"/>
        </authorList>
    </citation>
    <scope>IDENTIFICATION</scope>
</reference>
<dbReference type="GO" id="GO:0005198">
    <property type="term" value="F:structural molecule activity"/>
    <property type="evidence" value="ECO:0007669"/>
    <property type="project" value="InterPro"/>
</dbReference>
<dbReference type="PANTHER" id="PTHR19876:SF1">
    <property type="entry name" value="COATOMER SUBUNIT ALPHA"/>
    <property type="match status" value="1"/>
</dbReference>
<keyword evidence="10" id="KW-0472">Membrane</keyword>
<dbReference type="GO" id="GO:0006891">
    <property type="term" value="P:intra-Golgi vesicle-mediated transport"/>
    <property type="evidence" value="ECO:0007669"/>
    <property type="project" value="TreeGrafter"/>
</dbReference>
<evidence type="ECO:0000256" key="12">
    <source>
        <dbReference type="SAM" id="MobiDB-lite"/>
    </source>
</evidence>
<keyword evidence="3" id="KW-0813">Transport</keyword>
<evidence type="ECO:0000256" key="10">
    <source>
        <dbReference type="ARBA" id="ARBA00023136"/>
    </source>
</evidence>
<dbReference type="Pfam" id="PF06957">
    <property type="entry name" value="COPI_C"/>
    <property type="match status" value="1"/>
</dbReference>
<protein>
    <submittedName>
        <fullName evidence="15">Coatomer subunit alpha-like</fullName>
    </submittedName>
</protein>
<evidence type="ECO:0000256" key="11">
    <source>
        <dbReference type="PROSITE-ProRule" id="PRU00221"/>
    </source>
</evidence>
<feature type="repeat" description="WD" evidence="11">
    <location>
        <begin position="165"/>
        <end position="206"/>
    </location>
</feature>
<reference evidence="15" key="2">
    <citation type="submission" date="2025-09" db="UniProtKB">
        <authorList>
            <consortium name="Ensembl"/>
        </authorList>
    </citation>
    <scope>IDENTIFICATION</scope>
</reference>
<dbReference type="GO" id="GO:0006890">
    <property type="term" value="P:retrograde vesicle-mediated transport, Golgi to endoplasmic reticulum"/>
    <property type="evidence" value="ECO:0007669"/>
    <property type="project" value="TreeGrafter"/>
</dbReference>
<comment type="subcellular location">
    <subcellularLocation>
        <location evidence="2">Cytoplasmic vesicle</location>
        <location evidence="2">COPI-coated vesicle membrane</location>
        <topology evidence="2">Peripheral membrane protein</topology>
        <orientation evidence="2">Cytoplasmic side</orientation>
    </subcellularLocation>
    <subcellularLocation>
        <location evidence="1">Golgi apparatus membrane</location>
        <topology evidence="1">Peripheral membrane protein</topology>
        <orientation evidence="1">Cytoplasmic side</orientation>
    </subcellularLocation>
</comment>
<proteinExistence type="predicted"/>
<dbReference type="InterPro" id="IPR010714">
    <property type="entry name" value="Coatomer_asu_C"/>
</dbReference>
<keyword evidence="6" id="KW-0677">Repeat</keyword>
<dbReference type="Pfam" id="PF00400">
    <property type="entry name" value="WD40"/>
    <property type="match status" value="3"/>
</dbReference>
<organism evidence="15 16">
    <name type="scientific">Piliocolobus tephrosceles</name>
    <name type="common">Ugandan red Colobus</name>
    <dbReference type="NCBI Taxonomy" id="591936"/>
    <lineage>
        <taxon>Eukaryota</taxon>
        <taxon>Metazoa</taxon>
        <taxon>Chordata</taxon>
        <taxon>Craniata</taxon>
        <taxon>Vertebrata</taxon>
        <taxon>Euteleostomi</taxon>
        <taxon>Mammalia</taxon>
        <taxon>Eutheria</taxon>
        <taxon>Euarchontoglires</taxon>
        <taxon>Primates</taxon>
        <taxon>Haplorrhini</taxon>
        <taxon>Catarrhini</taxon>
        <taxon>Cercopithecidae</taxon>
        <taxon>Colobinae</taxon>
        <taxon>Piliocolobus</taxon>
    </lineage>
</organism>
<evidence type="ECO:0000256" key="9">
    <source>
        <dbReference type="ARBA" id="ARBA00023034"/>
    </source>
</evidence>
<dbReference type="Gene3D" id="2.130.10.10">
    <property type="entry name" value="YVTN repeat-like/Quinoprotein amine dehydrogenase"/>
    <property type="match status" value="2"/>
</dbReference>
<evidence type="ECO:0000256" key="8">
    <source>
        <dbReference type="ARBA" id="ARBA00022927"/>
    </source>
</evidence>
<keyword evidence="9" id="KW-0333">Golgi apparatus</keyword>
<dbReference type="InterPro" id="IPR019775">
    <property type="entry name" value="WD40_repeat_CS"/>
</dbReference>
<dbReference type="PROSITE" id="PS50082">
    <property type="entry name" value="WD_REPEATS_2"/>
    <property type="match status" value="3"/>
</dbReference>